<keyword evidence="11 23" id="KW-0472">Membrane</keyword>
<keyword evidence="13" id="KW-0961">Cell wall biogenesis/degradation</keyword>
<feature type="transmembrane region" description="Helical" evidence="23">
    <location>
        <begin position="158"/>
        <end position="174"/>
    </location>
</feature>
<dbReference type="PANTHER" id="PTHR30474:SF2">
    <property type="entry name" value="PEPTIDOGLYCAN GLYCOSYLTRANSFERASE FTSW-RELATED"/>
    <property type="match status" value="1"/>
</dbReference>
<dbReference type="GO" id="GO:0032153">
    <property type="term" value="C:cell division site"/>
    <property type="evidence" value="ECO:0007669"/>
    <property type="project" value="TreeGrafter"/>
</dbReference>
<feature type="transmembrane region" description="Helical" evidence="23">
    <location>
        <begin position="25"/>
        <end position="47"/>
    </location>
</feature>
<evidence type="ECO:0000256" key="23">
    <source>
        <dbReference type="SAM" id="Phobius"/>
    </source>
</evidence>
<dbReference type="OrthoDB" id="9768187at2"/>
<feature type="transmembrane region" description="Helical" evidence="23">
    <location>
        <begin position="289"/>
        <end position="313"/>
    </location>
</feature>
<evidence type="ECO:0000256" key="17">
    <source>
        <dbReference type="ARBA" id="ARBA00041185"/>
    </source>
</evidence>
<protein>
    <recommendedName>
        <fullName evidence="17">Probable peptidoglycan glycosyltransferase FtsW</fullName>
        <ecNumber evidence="19">2.4.99.28</ecNumber>
    </recommendedName>
    <alternativeName>
        <fullName evidence="18">Cell division protein FtsW</fullName>
    </alternativeName>
    <alternativeName>
        <fullName evidence="15">Cell wall polymerase</fullName>
    </alternativeName>
    <alternativeName>
        <fullName evidence="14">Peptidoglycan polymerase</fullName>
    </alternativeName>
</protein>
<evidence type="ECO:0000256" key="15">
    <source>
        <dbReference type="ARBA" id="ARBA00033270"/>
    </source>
</evidence>
<dbReference type="GO" id="GO:0071555">
    <property type="term" value="P:cell wall organization"/>
    <property type="evidence" value="ECO:0007669"/>
    <property type="project" value="UniProtKB-KW"/>
</dbReference>
<feature type="transmembrane region" description="Helical" evidence="23">
    <location>
        <begin position="180"/>
        <end position="197"/>
    </location>
</feature>
<evidence type="ECO:0000256" key="16">
    <source>
        <dbReference type="ARBA" id="ARBA00038053"/>
    </source>
</evidence>
<dbReference type="Pfam" id="PF01098">
    <property type="entry name" value="FTSW_RODA_SPOVE"/>
    <property type="match status" value="1"/>
</dbReference>
<evidence type="ECO:0000256" key="13">
    <source>
        <dbReference type="ARBA" id="ARBA00023316"/>
    </source>
</evidence>
<dbReference type="GO" id="GO:0008360">
    <property type="term" value="P:regulation of cell shape"/>
    <property type="evidence" value="ECO:0007669"/>
    <property type="project" value="UniProtKB-KW"/>
</dbReference>
<evidence type="ECO:0000256" key="22">
    <source>
        <dbReference type="SAM" id="MobiDB-lite"/>
    </source>
</evidence>
<evidence type="ECO:0000256" key="7">
    <source>
        <dbReference type="ARBA" id="ARBA00022692"/>
    </source>
</evidence>
<dbReference type="EC" id="2.4.99.28" evidence="19"/>
<feature type="transmembrane region" description="Helical" evidence="23">
    <location>
        <begin position="355"/>
        <end position="377"/>
    </location>
</feature>
<dbReference type="STRING" id="1837282.A6F49_10135"/>
<feature type="transmembrane region" description="Helical" evidence="23">
    <location>
        <begin position="325"/>
        <end position="349"/>
    </location>
</feature>
<dbReference type="PROSITE" id="PS00428">
    <property type="entry name" value="FTSW_RODA_SPOVE"/>
    <property type="match status" value="1"/>
</dbReference>
<evidence type="ECO:0000256" key="6">
    <source>
        <dbReference type="ARBA" id="ARBA00022679"/>
    </source>
</evidence>
<keyword evidence="12" id="KW-0131">Cell cycle</keyword>
<dbReference type="NCBIfam" id="TIGR02614">
    <property type="entry name" value="ftsW"/>
    <property type="match status" value="1"/>
</dbReference>
<evidence type="ECO:0000256" key="19">
    <source>
        <dbReference type="ARBA" id="ARBA00044770"/>
    </source>
</evidence>
<dbReference type="InterPro" id="IPR001182">
    <property type="entry name" value="FtsW/RodA"/>
</dbReference>
<keyword evidence="4 24" id="KW-0132">Cell division</keyword>
<keyword evidence="9" id="KW-0573">Peptidoglycan synthesis</keyword>
<feature type="transmembrane region" description="Helical" evidence="23">
    <location>
        <begin position="131"/>
        <end position="146"/>
    </location>
</feature>
<evidence type="ECO:0000256" key="9">
    <source>
        <dbReference type="ARBA" id="ARBA00022984"/>
    </source>
</evidence>
<dbReference type="GO" id="GO:0008955">
    <property type="term" value="F:peptidoglycan glycosyltransferase activity"/>
    <property type="evidence" value="ECO:0007669"/>
    <property type="project" value="UniProtKB-EC"/>
</dbReference>
<evidence type="ECO:0000313" key="25">
    <source>
        <dbReference type="Proteomes" id="UP000078292"/>
    </source>
</evidence>
<evidence type="ECO:0000313" key="24">
    <source>
        <dbReference type="EMBL" id="OAV60840.1"/>
    </source>
</evidence>
<comment type="catalytic activity">
    <reaction evidence="20">
        <text>[GlcNAc-(1-&gt;4)-Mur2Ac(oyl-L-Ala-gamma-D-Glu-L-Lys-D-Ala-D-Ala)](n)-di-trans,octa-cis-undecaprenyl diphosphate + beta-D-GlcNAc-(1-&gt;4)-Mur2Ac(oyl-L-Ala-gamma-D-Glu-L-Lys-D-Ala-D-Ala)-di-trans,octa-cis-undecaprenyl diphosphate = [GlcNAc-(1-&gt;4)-Mur2Ac(oyl-L-Ala-gamma-D-Glu-L-Lys-D-Ala-D-Ala)](n+1)-di-trans,octa-cis-undecaprenyl diphosphate + di-trans,octa-cis-undecaprenyl diphosphate + H(+)</text>
        <dbReference type="Rhea" id="RHEA:23708"/>
        <dbReference type="Rhea" id="RHEA-COMP:9602"/>
        <dbReference type="Rhea" id="RHEA-COMP:9603"/>
        <dbReference type="ChEBI" id="CHEBI:15378"/>
        <dbReference type="ChEBI" id="CHEBI:58405"/>
        <dbReference type="ChEBI" id="CHEBI:60033"/>
        <dbReference type="ChEBI" id="CHEBI:78435"/>
        <dbReference type="EC" id="2.4.99.28"/>
    </reaction>
</comment>
<evidence type="ECO:0000256" key="5">
    <source>
        <dbReference type="ARBA" id="ARBA00022676"/>
    </source>
</evidence>
<evidence type="ECO:0000256" key="10">
    <source>
        <dbReference type="ARBA" id="ARBA00022989"/>
    </source>
</evidence>
<evidence type="ECO:0000256" key="14">
    <source>
        <dbReference type="ARBA" id="ARBA00032370"/>
    </source>
</evidence>
<sequence length="405" mass="43882">MTKGPAPRAARVWDWLTGKHSTKSAYWMILGPTLALTFIGVVMVLSASSVEYIGGAGSFASLRSQGLYAVIGIILLFWMGKWKRTTYHKLAVVLLVASIVLLVLVFTPLGWEVNGNRNWIRVAGFSFQPSEAAKLAFCVWSAYALSQKFKYTGYGKKLLVPVVLPFGAVLVFFVALGRDLGTVLILAMIIAVVLYLGGMRGIYLLGTAAVGLVFVTIATMLSSNRMLRIQAWLGQCDHASDPCYQYEQGIFALASGGWFGLGLGQSRQKWSYIPEAGNDFIFTVLGEELGLLGALLVIGLFITLGLGMFRVAYNTTDHFVRIATGAIMTWLLGQAFMNIAMVTGLLPVIGVPLPFISAGGSALLMAILAVGVVLSFARHQAHELQQNTQSETTEPKVKESVQSRQ</sequence>
<dbReference type="GO" id="GO:0005886">
    <property type="term" value="C:plasma membrane"/>
    <property type="evidence" value="ECO:0007669"/>
    <property type="project" value="UniProtKB-SubCell"/>
</dbReference>
<comment type="function">
    <text evidence="21">Peptidoglycan polymerase that is essential for cell division.</text>
</comment>
<dbReference type="InterPro" id="IPR018365">
    <property type="entry name" value="Cell_cycle_FtsW-rel_CS"/>
</dbReference>
<dbReference type="InterPro" id="IPR013437">
    <property type="entry name" value="FtsW"/>
</dbReference>
<evidence type="ECO:0000256" key="2">
    <source>
        <dbReference type="ARBA" id="ARBA00004752"/>
    </source>
</evidence>
<evidence type="ECO:0000256" key="8">
    <source>
        <dbReference type="ARBA" id="ARBA00022960"/>
    </source>
</evidence>
<dbReference type="GO" id="GO:0009252">
    <property type="term" value="P:peptidoglycan biosynthetic process"/>
    <property type="evidence" value="ECO:0007669"/>
    <property type="project" value="UniProtKB-KW"/>
</dbReference>
<dbReference type="PANTHER" id="PTHR30474">
    <property type="entry name" value="CELL CYCLE PROTEIN"/>
    <property type="match status" value="1"/>
</dbReference>
<evidence type="ECO:0000256" key="3">
    <source>
        <dbReference type="ARBA" id="ARBA00022475"/>
    </source>
</evidence>
<evidence type="ECO:0000256" key="18">
    <source>
        <dbReference type="ARBA" id="ARBA00041418"/>
    </source>
</evidence>
<keyword evidence="6" id="KW-0808">Transferase</keyword>
<dbReference type="AlphaFoldDB" id="A0A1B7LZB6"/>
<evidence type="ECO:0000256" key="1">
    <source>
        <dbReference type="ARBA" id="ARBA00004651"/>
    </source>
</evidence>
<comment type="pathway">
    <text evidence="2">Cell wall biogenesis; peptidoglycan biosynthesis.</text>
</comment>
<accession>A0A1B7LZB6</accession>
<reference evidence="24 25" key="1">
    <citation type="submission" date="2016-04" db="EMBL/GenBank/DDBJ databases">
        <title>First whole genome shotgun sequence of the bacterium Enteractinococcus sp. strain UASWS1574.</title>
        <authorList>
            <person name="Crovadore J."/>
            <person name="Chablais R."/>
            <person name="Lefort F."/>
        </authorList>
    </citation>
    <scope>NUCLEOTIDE SEQUENCE [LARGE SCALE GENOMIC DNA]</scope>
    <source>
        <strain evidence="24 25">UASWS1574</strain>
    </source>
</reference>
<dbReference type="EMBL" id="LXEY01000018">
    <property type="protein sequence ID" value="OAV60840.1"/>
    <property type="molecule type" value="Genomic_DNA"/>
</dbReference>
<comment type="subcellular location">
    <subcellularLocation>
        <location evidence="1">Cell membrane</location>
        <topology evidence="1">Multi-pass membrane protein</topology>
    </subcellularLocation>
</comment>
<proteinExistence type="inferred from homology"/>
<evidence type="ECO:0000256" key="12">
    <source>
        <dbReference type="ARBA" id="ARBA00023306"/>
    </source>
</evidence>
<feature type="transmembrane region" description="Helical" evidence="23">
    <location>
        <begin position="202"/>
        <end position="221"/>
    </location>
</feature>
<dbReference type="GO" id="GO:0015648">
    <property type="term" value="F:lipid-linked peptidoglycan transporter activity"/>
    <property type="evidence" value="ECO:0007669"/>
    <property type="project" value="TreeGrafter"/>
</dbReference>
<gene>
    <name evidence="24" type="ORF">A6F49_10135</name>
</gene>
<feature type="transmembrane region" description="Helical" evidence="23">
    <location>
        <begin position="90"/>
        <end position="111"/>
    </location>
</feature>
<comment type="similarity">
    <text evidence="16">Belongs to the SEDS family. FtsW subfamily.</text>
</comment>
<dbReference type="RefSeq" id="WP_052504862.1">
    <property type="nucleotide sequence ID" value="NZ_LXEY01000018.1"/>
</dbReference>
<keyword evidence="3" id="KW-1003">Cell membrane</keyword>
<evidence type="ECO:0000256" key="11">
    <source>
        <dbReference type="ARBA" id="ARBA00023136"/>
    </source>
</evidence>
<name>A0A1B7LZB6_9MICC</name>
<organism evidence="24 25">
    <name type="scientific">Enteractinococcus helveticum</name>
    <dbReference type="NCBI Taxonomy" id="1837282"/>
    <lineage>
        <taxon>Bacteria</taxon>
        <taxon>Bacillati</taxon>
        <taxon>Actinomycetota</taxon>
        <taxon>Actinomycetes</taxon>
        <taxon>Micrococcales</taxon>
        <taxon>Micrococcaceae</taxon>
    </lineage>
</organism>
<dbReference type="Proteomes" id="UP000078292">
    <property type="component" value="Unassembled WGS sequence"/>
</dbReference>
<feature type="compositionally biased region" description="Basic and acidic residues" evidence="22">
    <location>
        <begin position="393"/>
        <end position="405"/>
    </location>
</feature>
<comment type="caution">
    <text evidence="24">The sequence shown here is derived from an EMBL/GenBank/DDBJ whole genome shotgun (WGS) entry which is preliminary data.</text>
</comment>
<keyword evidence="8" id="KW-0133">Cell shape</keyword>
<evidence type="ECO:0000256" key="4">
    <source>
        <dbReference type="ARBA" id="ARBA00022618"/>
    </source>
</evidence>
<keyword evidence="25" id="KW-1185">Reference proteome</keyword>
<feature type="transmembrane region" description="Helical" evidence="23">
    <location>
        <begin position="59"/>
        <end position="78"/>
    </location>
</feature>
<feature type="region of interest" description="Disordered" evidence="22">
    <location>
        <begin position="384"/>
        <end position="405"/>
    </location>
</feature>
<keyword evidence="5" id="KW-0328">Glycosyltransferase</keyword>
<keyword evidence="10 23" id="KW-1133">Transmembrane helix</keyword>
<keyword evidence="7 23" id="KW-0812">Transmembrane</keyword>
<evidence type="ECO:0000256" key="21">
    <source>
        <dbReference type="ARBA" id="ARBA00049966"/>
    </source>
</evidence>
<dbReference type="GO" id="GO:0051301">
    <property type="term" value="P:cell division"/>
    <property type="evidence" value="ECO:0007669"/>
    <property type="project" value="UniProtKB-KW"/>
</dbReference>
<evidence type="ECO:0000256" key="20">
    <source>
        <dbReference type="ARBA" id="ARBA00049902"/>
    </source>
</evidence>